<sequence length="128" mass="14104">MRSAYRVLSFPFSFSVNTTSAIDYVFFSFPVLGISTETTTLCFLCIYCASFEKQLEDLHRTLTINSIKLSEFFRPLAFALGASAVAIPDSEPVVTRITFTYPGGVATRTLTIPGVSTRTVLPPMTIPF</sequence>
<organism evidence="1 2">
    <name type="scientific">Galerina marginata (strain CBS 339.88)</name>
    <dbReference type="NCBI Taxonomy" id="685588"/>
    <lineage>
        <taxon>Eukaryota</taxon>
        <taxon>Fungi</taxon>
        <taxon>Dikarya</taxon>
        <taxon>Basidiomycota</taxon>
        <taxon>Agaricomycotina</taxon>
        <taxon>Agaricomycetes</taxon>
        <taxon>Agaricomycetidae</taxon>
        <taxon>Agaricales</taxon>
        <taxon>Agaricineae</taxon>
        <taxon>Strophariaceae</taxon>
        <taxon>Galerina</taxon>
    </lineage>
</organism>
<name>A0A067TSQ2_GALM3</name>
<reference evidence="2" key="1">
    <citation type="journal article" date="2014" name="Proc. Natl. Acad. Sci. U.S.A.">
        <title>Extensive sampling of basidiomycete genomes demonstrates inadequacy of the white-rot/brown-rot paradigm for wood decay fungi.</title>
        <authorList>
            <person name="Riley R."/>
            <person name="Salamov A.A."/>
            <person name="Brown D.W."/>
            <person name="Nagy L.G."/>
            <person name="Floudas D."/>
            <person name="Held B.W."/>
            <person name="Levasseur A."/>
            <person name="Lombard V."/>
            <person name="Morin E."/>
            <person name="Otillar R."/>
            <person name="Lindquist E.A."/>
            <person name="Sun H."/>
            <person name="LaButti K.M."/>
            <person name="Schmutz J."/>
            <person name="Jabbour D."/>
            <person name="Luo H."/>
            <person name="Baker S.E."/>
            <person name="Pisabarro A.G."/>
            <person name="Walton J.D."/>
            <person name="Blanchette R.A."/>
            <person name="Henrissat B."/>
            <person name="Martin F."/>
            <person name="Cullen D."/>
            <person name="Hibbett D.S."/>
            <person name="Grigoriev I.V."/>
        </authorList>
    </citation>
    <scope>NUCLEOTIDE SEQUENCE [LARGE SCALE GENOMIC DNA]</scope>
    <source>
        <strain evidence="2">CBS 339.88</strain>
    </source>
</reference>
<keyword evidence="2" id="KW-1185">Reference proteome</keyword>
<protein>
    <submittedName>
        <fullName evidence="1">Uncharacterized protein</fullName>
    </submittedName>
</protein>
<dbReference type="HOGENOM" id="CLU_1959750_0_0_1"/>
<accession>A0A067TSQ2</accession>
<gene>
    <name evidence="1" type="ORF">GALMADRAFT_206654</name>
</gene>
<dbReference type="AlphaFoldDB" id="A0A067TSQ2"/>
<dbReference type="EMBL" id="KL142369">
    <property type="protein sequence ID" value="KDR82924.1"/>
    <property type="molecule type" value="Genomic_DNA"/>
</dbReference>
<evidence type="ECO:0000313" key="1">
    <source>
        <dbReference type="EMBL" id="KDR82924.1"/>
    </source>
</evidence>
<dbReference type="Proteomes" id="UP000027222">
    <property type="component" value="Unassembled WGS sequence"/>
</dbReference>
<proteinExistence type="predicted"/>
<evidence type="ECO:0000313" key="2">
    <source>
        <dbReference type="Proteomes" id="UP000027222"/>
    </source>
</evidence>
<dbReference type="OrthoDB" id="10532848at2759"/>